<evidence type="ECO:0000313" key="2">
    <source>
        <dbReference type="EMBL" id="GFN45368.1"/>
    </source>
</evidence>
<evidence type="ECO:0000256" key="1">
    <source>
        <dbReference type="SAM" id="SignalP"/>
    </source>
</evidence>
<dbReference type="NCBIfam" id="TIGR02742">
    <property type="entry name" value="TrbC_Ftype"/>
    <property type="match status" value="1"/>
</dbReference>
<keyword evidence="1" id="KW-0732">Signal</keyword>
<feature type="signal peptide" evidence="1">
    <location>
        <begin position="1"/>
        <end position="19"/>
    </location>
</feature>
<dbReference type="EMBL" id="BLXO01000001">
    <property type="protein sequence ID" value="GFN45368.1"/>
    <property type="molecule type" value="Genomic_DNA"/>
</dbReference>
<comment type="caution">
    <text evidence="2">The sequence shown here is derived from an EMBL/GenBank/DDBJ whole genome shotgun (WGS) entry which is preliminary data.</text>
</comment>
<dbReference type="InterPro" id="IPR019106">
    <property type="entry name" value="T4SS_TrbC"/>
</dbReference>
<feature type="chain" id="PRO_5026827635" evidence="1">
    <location>
        <begin position="20"/>
        <end position="227"/>
    </location>
</feature>
<gene>
    <name evidence="2" type="primary">trbC</name>
    <name evidence="2" type="ORF">RINTU1_04810</name>
</gene>
<reference evidence="2 3" key="1">
    <citation type="submission" date="2020-06" db="EMBL/GenBank/DDBJ databases">
        <title>The genome sequence of Candidatus Regiella insecticola strain Tut.</title>
        <authorList>
            <person name="Nikoh N."/>
            <person name="Tsuchida T."/>
            <person name="Koga R."/>
            <person name="Oshima K."/>
            <person name="Hattori M."/>
            <person name="Fukatsu T."/>
        </authorList>
    </citation>
    <scope>NUCLEOTIDE SEQUENCE [LARGE SCALE GENOMIC DNA]</scope>
    <source>
        <strain evidence="2 3">Tut</strain>
    </source>
</reference>
<proteinExistence type="predicted"/>
<sequence>MKGLMIFFMSILLASQVIATEDGGTQQFLEQQLKQSETGRSREDFDFLQKLTLPMQAQDQPFIDAMQQRQQQQGSGEIKPVAKALYFVSFSIPIEGLKQMVHDADQYPIPVTLRGLLNNDLRQTANAVLSLVKEGKRGGGGQIDPVSFRTYGITAVPALVDGVINPALPRSRLDRGHSRRMGIAHFPALFLVEPKDQRYQPLAYGFMTQDALARQFLAVATGFKPHF</sequence>
<name>A0A6L2ZMD8_9ENTR</name>
<dbReference type="AlphaFoldDB" id="A0A6L2ZMD8"/>
<protein>
    <submittedName>
        <fullName evidence="2">Type-F conjugative transfer system pilin assembly protein TrbC + TraF hybrid proein TrbC</fullName>
    </submittedName>
</protein>
<dbReference type="Proteomes" id="UP000504714">
    <property type="component" value="Unassembled WGS sequence"/>
</dbReference>
<dbReference type="Pfam" id="PF09673">
    <property type="entry name" value="TrbC_Ftype"/>
    <property type="match status" value="1"/>
</dbReference>
<dbReference type="InterPro" id="IPR014113">
    <property type="entry name" value="T4SS_TrbC_subgr"/>
</dbReference>
<organism evidence="2 3">
    <name type="scientific">Candidatus Regiella insecticola</name>
    <dbReference type="NCBI Taxonomy" id="138073"/>
    <lineage>
        <taxon>Bacteria</taxon>
        <taxon>Pseudomonadati</taxon>
        <taxon>Pseudomonadota</taxon>
        <taxon>Gammaproteobacteria</taxon>
        <taxon>Enterobacterales</taxon>
        <taxon>Enterobacteriaceae</taxon>
        <taxon>aphid secondary symbionts</taxon>
        <taxon>Candidatus Regiella</taxon>
    </lineage>
</organism>
<accession>A0A6L2ZMD8</accession>
<evidence type="ECO:0000313" key="3">
    <source>
        <dbReference type="Proteomes" id="UP000504714"/>
    </source>
</evidence>